<gene>
    <name evidence="1" type="ORF">pneo_cds_252</name>
</gene>
<dbReference type="GeneID" id="36842572"/>
<sequence>MASLRCSWVCTPALVPLPFVANARSRAFSRCGTTIFFDPACMAHCVCRRAGADRRPLGGRTPCPTFFSRPSILAEARPDIFSSLFTRLFLLL</sequence>
<organism evidence="1">
    <name type="scientific">Pandoravirus neocaledonia</name>
    <dbReference type="NCBI Taxonomy" id="2107708"/>
    <lineage>
        <taxon>Viruses</taxon>
        <taxon>Pandoravirus</taxon>
    </lineage>
</organism>
<accession>A0A2U7UBM4</accession>
<proteinExistence type="predicted"/>
<evidence type="ECO:0000313" key="1">
    <source>
        <dbReference type="EMBL" id="AVK75859.1"/>
    </source>
</evidence>
<dbReference type="EMBL" id="MG011690">
    <property type="protein sequence ID" value="AVK75859.1"/>
    <property type="molecule type" value="Genomic_DNA"/>
</dbReference>
<protein>
    <submittedName>
        <fullName evidence="1">Uncharacterized protein</fullName>
    </submittedName>
</protein>
<name>A0A2U7UBM4_9VIRU</name>
<dbReference type="KEGG" id="vg:36842572"/>
<reference evidence="1" key="1">
    <citation type="journal article" date="2018" name="Nat. Commun.">
        <title>Diversity and evolution of the emerging Pandoraviridae family.</title>
        <authorList>
            <person name="Legendre M."/>
            <person name="Fabre E."/>
            <person name="Poirot O."/>
            <person name="Jeudy S."/>
            <person name="Lartigue A."/>
            <person name="Alempic J.M."/>
            <person name="Beucher L."/>
            <person name="Philippe N."/>
            <person name="Bertaux L."/>
            <person name="Christo-Foroux E."/>
            <person name="Labadie K."/>
            <person name="Coute Y."/>
            <person name="Abergel C."/>
            <person name="Claverie J.M."/>
        </authorList>
    </citation>
    <scope>NUCLEOTIDE SEQUENCE [LARGE SCALE GENOMIC DNA]</scope>
    <source>
        <strain evidence="1">Neocaledonia</strain>
    </source>
</reference>
<dbReference type="RefSeq" id="YP_009481862.1">
    <property type="nucleotide sequence ID" value="NC_037666.1"/>
</dbReference>
<dbReference type="Proteomes" id="UP000249287">
    <property type="component" value="Segment"/>
</dbReference>